<keyword evidence="4" id="KW-1185">Reference proteome</keyword>
<dbReference type="RefSeq" id="WP_152867037.1">
    <property type="nucleotide sequence ID" value="NZ_VMNX01000158.1"/>
</dbReference>
<comment type="caution">
    <text evidence="3">The sequence shown here is derived from an EMBL/GenBank/DDBJ whole genome shotgun (WGS) entry which is preliminary data.</text>
</comment>
<name>A0A5N8WZZ2_9ACTN</name>
<feature type="transmembrane region" description="Helical" evidence="2">
    <location>
        <begin position="65"/>
        <end position="95"/>
    </location>
</feature>
<dbReference type="Proteomes" id="UP000373149">
    <property type="component" value="Unassembled WGS sequence"/>
</dbReference>
<organism evidence="3 4">
    <name type="scientific">Streptomyces acidicola</name>
    <dbReference type="NCBI Taxonomy" id="2596892"/>
    <lineage>
        <taxon>Bacteria</taxon>
        <taxon>Bacillati</taxon>
        <taxon>Actinomycetota</taxon>
        <taxon>Actinomycetes</taxon>
        <taxon>Kitasatosporales</taxon>
        <taxon>Streptomycetaceae</taxon>
        <taxon>Streptomyces</taxon>
    </lineage>
</organism>
<accession>A0A5N8WZZ2</accession>
<reference evidence="3 4" key="1">
    <citation type="submission" date="2019-09" db="EMBL/GenBank/DDBJ databases">
        <authorList>
            <person name="Duangmal K."/>
            <person name="Teo W.F.A."/>
            <person name="Lipun K."/>
        </authorList>
    </citation>
    <scope>NUCLEOTIDE SEQUENCE [LARGE SCALE GENOMIC DNA]</scope>
    <source>
        <strain evidence="3 4">K1PN6</strain>
    </source>
</reference>
<evidence type="ECO:0000256" key="2">
    <source>
        <dbReference type="SAM" id="Phobius"/>
    </source>
</evidence>
<sequence>MARTAETTREDKAVETRAHEGAGLHLHTRTLHPPVPIPYITRDDMRSTAQSATSRLPGRPSGKDVVFYGGLGALAVVGALEWPVALAVGGATWLVRSRGKGKEAKEAAQEEEAEARAAKNATRERSSAKKSVA</sequence>
<gene>
    <name evidence="3" type="ORF">FPZ41_31545</name>
</gene>
<evidence type="ECO:0000313" key="4">
    <source>
        <dbReference type="Proteomes" id="UP000373149"/>
    </source>
</evidence>
<proteinExistence type="predicted"/>
<keyword evidence="2" id="KW-0472">Membrane</keyword>
<protein>
    <submittedName>
        <fullName evidence="3">Uncharacterized protein</fullName>
    </submittedName>
</protein>
<feature type="compositionally biased region" description="Basic and acidic residues" evidence="1">
    <location>
        <begin position="100"/>
        <end position="127"/>
    </location>
</feature>
<dbReference type="AlphaFoldDB" id="A0A5N8WZZ2"/>
<keyword evidence="2" id="KW-1133">Transmembrane helix</keyword>
<keyword evidence="2" id="KW-0812">Transmembrane</keyword>
<feature type="region of interest" description="Disordered" evidence="1">
    <location>
        <begin position="97"/>
        <end position="133"/>
    </location>
</feature>
<evidence type="ECO:0000256" key="1">
    <source>
        <dbReference type="SAM" id="MobiDB-lite"/>
    </source>
</evidence>
<dbReference type="EMBL" id="VMNX01000158">
    <property type="protein sequence ID" value="MPY52849.1"/>
    <property type="molecule type" value="Genomic_DNA"/>
</dbReference>
<evidence type="ECO:0000313" key="3">
    <source>
        <dbReference type="EMBL" id="MPY52849.1"/>
    </source>
</evidence>